<dbReference type="PANTHER" id="PTHR20913">
    <property type="entry name" value="TBC1 DOMAIN FAMILY MEMBER 20/GTPASE"/>
    <property type="match status" value="1"/>
</dbReference>
<dbReference type="PANTHER" id="PTHR20913:SF7">
    <property type="entry name" value="RE60063P"/>
    <property type="match status" value="1"/>
</dbReference>
<keyword evidence="5" id="KW-1185">Reference proteome</keyword>
<dbReference type="AlphaFoldDB" id="A0A2P7YVW6"/>
<name>A0A2P7YVW6_9PEZI</name>
<dbReference type="SMART" id="SM00164">
    <property type="entry name" value="TBC"/>
    <property type="match status" value="1"/>
</dbReference>
<dbReference type="GO" id="GO:0005789">
    <property type="term" value="C:endoplasmic reticulum membrane"/>
    <property type="evidence" value="ECO:0007669"/>
    <property type="project" value="TreeGrafter"/>
</dbReference>
<dbReference type="OrthoDB" id="206700at2759"/>
<evidence type="ECO:0000313" key="4">
    <source>
        <dbReference type="EMBL" id="PSK40094.1"/>
    </source>
</evidence>
<reference evidence="4 5" key="1">
    <citation type="submission" date="2017-05" db="EMBL/GenBank/DDBJ databases">
        <title>Draft genome sequence of Elsinoe australis.</title>
        <authorList>
            <person name="Cheng Q."/>
        </authorList>
    </citation>
    <scope>NUCLEOTIDE SEQUENCE [LARGE SCALE GENOMIC DNA]</scope>
    <source>
        <strain evidence="4 5">NL1</strain>
    </source>
</reference>
<proteinExistence type="predicted"/>
<gene>
    <name evidence="4" type="ORF">B9Z65_8034</name>
</gene>
<feature type="region of interest" description="Disordered" evidence="2">
    <location>
        <begin position="1"/>
        <end position="54"/>
    </location>
</feature>
<dbReference type="PROSITE" id="PS50086">
    <property type="entry name" value="TBC_RABGAP"/>
    <property type="match status" value="1"/>
</dbReference>
<sequence>MATKHASQGGPIIIGDLSGDNKDLNRSESTTRSSNKSMTNSHGGPLSESWRAEPLSGSERLKVASIIKACTDHDLKKLAALSSTEGGFVEDEVRRMAWPILLGSEDVPESNTEWKDLPAHKDEAQVALDVNRAFVYYPRNETDAVLDTRRAALTDLIISVLRTHPSLSYFQGYHDIAQVLLLVLGLEPARPALARLSLLKIRDFLLPTITGTESQLKLLIPLLYVSDPDLYKQISGLQPFFALAAVLTMFAHDVQEYGGIARLFDYLLSHDAVSLIYMTVAMITLRKDELLDIEEDEPEMLYAVLSKLPRTLDLEGLIRRTEGLRERFPMEKLPPRVWRSISTFSVLKTTLDLEATSRQDLRDGEVWLDLHAKEIQRQKAREETIKKMRKTAYLYRKPASAVVLAVFVGALSVWLGRSGNASTSPIIRLANNVQQRVVYSIAQALGLRI</sequence>
<dbReference type="GO" id="GO:0006888">
    <property type="term" value="P:endoplasmic reticulum to Golgi vesicle-mediated transport"/>
    <property type="evidence" value="ECO:0007669"/>
    <property type="project" value="TreeGrafter"/>
</dbReference>
<evidence type="ECO:0000256" key="1">
    <source>
        <dbReference type="ARBA" id="ARBA00022468"/>
    </source>
</evidence>
<dbReference type="STRING" id="40998.A0A2P7YVW6"/>
<organism evidence="4 5">
    <name type="scientific">Elsinoe australis</name>
    <dbReference type="NCBI Taxonomy" id="40998"/>
    <lineage>
        <taxon>Eukaryota</taxon>
        <taxon>Fungi</taxon>
        <taxon>Dikarya</taxon>
        <taxon>Ascomycota</taxon>
        <taxon>Pezizomycotina</taxon>
        <taxon>Dothideomycetes</taxon>
        <taxon>Dothideomycetidae</taxon>
        <taxon>Myriangiales</taxon>
        <taxon>Elsinoaceae</taxon>
        <taxon>Elsinoe</taxon>
    </lineage>
</organism>
<dbReference type="Pfam" id="PF00566">
    <property type="entry name" value="RabGAP-TBC"/>
    <property type="match status" value="1"/>
</dbReference>
<dbReference type="SUPFAM" id="SSF47923">
    <property type="entry name" value="Ypt/Rab-GAP domain of gyp1p"/>
    <property type="match status" value="2"/>
</dbReference>
<dbReference type="InterPro" id="IPR035969">
    <property type="entry name" value="Rab-GAP_TBC_sf"/>
</dbReference>
<evidence type="ECO:0000256" key="2">
    <source>
        <dbReference type="SAM" id="MobiDB-lite"/>
    </source>
</evidence>
<protein>
    <recommendedName>
        <fullName evidence="3">Rab-GAP TBC domain-containing protein</fullName>
    </recommendedName>
</protein>
<dbReference type="GO" id="GO:0005096">
    <property type="term" value="F:GTPase activator activity"/>
    <property type="evidence" value="ECO:0007669"/>
    <property type="project" value="UniProtKB-KW"/>
</dbReference>
<evidence type="ECO:0000313" key="5">
    <source>
        <dbReference type="Proteomes" id="UP000243723"/>
    </source>
</evidence>
<feature type="compositionally biased region" description="Polar residues" evidence="2">
    <location>
        <begin position="27"/>
        <end position="42"/>
    </location>
</feature>
<dbReference type="InterPro" id="IPR045913">
    <property type="entry name" value="TBC20/Gyp8-like"/>
</dbReference>
<evidence type="ECO:0000259" key="3">
    <source>
        <dbReference type="PROSITE" id="PS50086"/>
    </source>
</evidence>
<dbReference type="Proteomes" id="UP000243723">
    <property type="component" value="Unassembled WGS sequence"/>
</dbReference>
<dbReference type="Gene3D" id="1.10.8.1310">
    <property type="match status" value="1"/>
</dbReference>
<dbReference type="InterPro" id="IPR000195">
    <property type="entry name" value="Rab-GAP-TBC_dom"/>
</dbReference>
<dbReference type="EMBL" id="NHZQ01000363">
    <property type="protein sequence ID" value="PSK40094.1"/>
    <property type="molecule type" value="Genomic_DNA"/>
</dbReference>
<dbReference type="Gene3D" id="1.10.472.80">
    <property type="entry name" value="Ypt/Rab-GAP domain of gyp1p, domain 3"/>
    <property type="match status" value="1"/>
</dbReference>
<keyword evidence="1" id="KW-0343">GTPase activation</keyword>
<feature type="domain" description="Rab-GAP TBC" evidence="3">
    <location>
        <begin position="88"/>
        <end position="271"/>
    </location>
</feature>
<comment type="caution">
    <text evidence="4">The sequence shown here is derived from an EMBL/GenBank/DDBJ whole genome shotgun (WGS) entry which is preliminary data.</text>
</comment>
<accession>A0A2P7YVW6</accession>